<dbReference type="Pfam" id="PF01980">
    <property type="entry name" value="TrmO_N"/>
    <property type="match status" value="1"/>
</dbReference>
<feature type="domain" description="TsaA-like" evidence="3">
    <location>
        <begin position="5"/>
        <end position="137"/>
    </location>
</feature>
<dbReference type="SUPFAM" id="SSF118196">
    <property type="entry name" value="YaeB-like"/>
    <property type="match status" value="1"/>
</dbReference>
<comment type="similarity">
    <text evidence="2">Belongs to the tRNA methyltransferase O family.</text>
</comment>
<keyword evidence="5" id="KW-1185">Reference proteome</keyword>
<dbReference type="OrthoDB" id="9804309at2"/>
<evidence type="ECO:0000256" key="2">
    <source>
        <dbReference type="ARBA" id="ARBA00033753"/>
    </source>
</evidence>
<organism evidence="4 5">
    <name type="scientific">Solimicrobium silvestre</name>
    <dbReference type="NCBI Taxonomy" id="2099400"/>
    <lineage>
        <taxon>Bacteria</taxon>
        <taxon>Pseudomonadati</taxon>
        <taxon>Pseudomonadota</taxon>
        <taxon>Betaproteobacteria</taxon>
        <taxon>Burkholderiales</taxon>
        <taxon>Oxalobacteraceae</taxon>
        <taxon>Solimicrobium</taxon>
    </lineage>
</organism>
<dbReference type="InterPro" id="IPR036413">
    <property type="entry name" value="YaeB-like_sf"/>
</dbReference>
<dbReference type="PROSITE" id="PS51668">
    <property type="entry name" value="TSAA_2"/>
    <property type="match status" value="1"/>
</dbReference>
<comment type="caution">
    <text evidence="4">The sequence shown here is derived from an EMBL/GenBank/DDBJ whole genome shotgun (WGS) entry which is preliminary data.</text>
</comment>
<evidence type="ECO:0000256" key="1">
    <source>
        <dbReference type="ARBA" id="ARBA00022691"/>
    </source>
</evidence>
<accession>A0A2S9GZX8</accession>
<protein>
    <recommendedName>
        <fullName evidence="3">TsaA-like domain-containing protein</fullName>
    </recommendedName>
</protein>
<dbReference type="PANTHER" id="PTHR12818">
    <property type="entry name" value="TRNA (ADENINE(37)-N6)-METHYLTRANSFERASE"/>
    <property type="match status" value="1"/>
</dbReference>
<dbReference type="EMBL" id="PUGF01000008">
    <property type="protein sequence ID" value="PRC93281.1"/>
    <property type="molecule type" value="Genomic_DNA"/>
</dbReference>
<dbReference type="CDD" id="cd09281">
    <property type="entry name" value="UPF0066"/>
    <property type="match status" value="1"/>
</dbReference>
<dbReference type="RefSeq" id="WP_105531677.1">
    <property type="nucleotide sequence ID" value="NZ_PUGF01000008.1"/>
</dbReference>
<dbReference type="InterPro" id="IPR036414">
    <property type="entry name" value="YaeB_N_sf"/>
</dbReference>
<dbReference type="InterPro" id="IPR040372">
    <property type="entry name" value="YaeB-like"/>
</dbReference>
<dbReference type="Gene3D" id="2.40.30.70">
    <property type="entry name" value="YaeB-like"/>
    <property type="match status" value="1"/>
</dbReference>
<reference evidence="4 5" key="1">
    <citation type="submission" date="2018-02" db="EMBL/GenBank/DDBJ databases">
        <title>Solimicrobium silvestre gen. nov., sp. nov., isolated from alpine forest soil.</title>
        <authorList>
            <person name="Margesin R."/>
            <person name="Albuquerque L."/>
            <person name="Zhang D.-C."/>
            <person name="Froufe H.J.C."/>
            <person name="Severino R."/>
            <person name="Roxo I."/>
            <person name="Egas C."/>
            <person name="Da Costa M.S."/>
        </authorList>
    </citation>
    <scope>NUCLEOTIDE SEQUENCE [LARGE SCALE GENOMIC DNA]</scope>
    <source>
        <strain evidence="4 5">S20-91</strain>
    </source>
</reference>
<sequence length="157" mass="18026">MDIQIQSIGVVDAIRPHAEDDFWGGEESCITLSDQFEPEALLGLSEFSHIEIIFLFHEVDPAKIVFGARHPRNNLNWPKVGIFAQRGKNRPNRLGSTICRLIRVHGNQLFVSELDAINETPIVDIKPVMSEFLPRHDVSQPKWSHEIMNEYWLEKAK</sequence>
<evidence type="ECO:0000313" key="4">
    <source>
        <dbReference type="EMBL" id="PRC93281.1"/>
    </source>
</evidence>
<keyword evidence="1" id="KW-0949">S-adenosyl-L-methionine</keyword>
<dbReference type="InterPro" id="IPR023370">
    <property type="entry name" value="TrmO-like_N"/>
</dbReference>
<gene>
    <name evidence="4" type="ORF">S2091_2019</name>
</gene>
<name>A0A2S9GZX8_9BURK</name>
<dbReference type="Proteomes" id="UP000237839">
    <property type="component" value="Unassembled WGS sequence"/>
</dbReference>
<dbReference type="PANTHER" id="PTHR12818:SF0">
    <property type="entry name" value="TRNA (ADENINE(37)-N6)-METHYLTRANSFERASE"/>
    <property type="match status" value="1"/>
</dbReference>
<proteinExistence type="inferred from homology"/>
<evidence type="ECO:0000313" key="5">
    <source>
        <dbReference type="Proteomes" id="UP000237839"/>
    </source>
</evidence>
<evidence type="ECO:0000259" key="3">
    <source>
        <dbReference type="PROSITE" id="PS51668"/>
    </source>
</evidence>
<dbReference type="AlphaFoldDB" id="A0A2S9GZX8"/>